<sequence length="116" mass="13450">MRDHATFESFWPFYLREHAKPWTRTWHFVGSTLAIAVLIYALVSQTWWLLLAVPVSGYFFAWVSHAFVERNKPATFTYPLWSLIADYRMYGFFLVGKLDAELDKAGVPTGRQANEG</sequence>
<gene>
    <name evidence="2" type="ORF">C7435_3011</name>
</gene>
<dbReference type="AlphaFoldDB" id="A0A495D304"/>
<dbReference type="Proteomes" id="UP000273675">
    <property type="component" value="Unassembled WGS sequence"/>
</dbReference>
<dbReference type="PANTHER" id="PTHR34205:SF2">
    <property type="entry name" value="DUF962 DOMAIN-CONTAINING PROTEIN"/>
    <property type="match status" value="1"/>
</dbReference>
<organism evidence="2 3">
    <name type="scientific">Maricaulis maris</name>
    <dbReference type="NCBI Taxonomy" id="74318"/>
    <lineage>
        <taxon>Bacteria</taxon>
        <taxon>Pseudomonadati</taxon>
        <taxon>Pseudomonadota</taxon>
        <taxon>Alphaproteobacteria</taxon>
        <taxon>Maricaulales</taxon>
        <taxon>Maricaulaceae</taxon>
        <taxon>Maricaulis</taxon>
    </lineage>
</organism>
<dbReference type="PANTHER" id="PTHR34205">
    <property type="entry name" value="TRANSMEMBRANE PROTEIN"/>
    <property type="match status" value="1"/>
</dbReference>
<name>A0A495D304_9PROT</name>
<dbReference type="EMBL" id="RBIM01000007">
    <property type="protein sequence ID" value="RKQ95320.1"/>
    <property type="molecule type" value="Genomic_DNA"/>
</dbReference>
<protein>
    <recommendedName>
        <fullName evidence="4">Transmembrane protein</fullName>
    </recommendedName>
</protein>
<dbReference type="Pfam" id="PF06127">
    <property type="entry name" value="Mpo1-like"/>
    <property type="match status" value="1"/>
</dbReference>
<accession>A0A495D304</accession>
<feature type="transmembrane region" description="Helical" evidence="1">
    <location>
        <begin position="49"/>
        <end position="68"/>
    </location>
</feature>
<evidence type="ECO:0000313" key="3">
    <source>
        <dbReference type="Proteomes" id="UP000273675"/>
    </source>
</evidence>
<evidence type="ECO:0000313" key="2">
    <source>
        <dbReference type="EMBL" id="RKQ95320.1"/>
    </source>
</evidence>
<dbReference type="InterPro" id="IPR009305">
    <property type="entry name" value="Mpo1-like"/>
</dbReference>
<dbReference type="RefSeq" id="WP_075190957.1">
    <property type="nucleotide sequence ID" value="NZ_RBIM01000007.1"/>
</dbReference>
<comment type="caution">
    <text evidence="2">The sequence shown here is derived from an EMBL/GenBank/DDBJ whole genome shotgun (WGS) entry which is preliminary data.</text>
</comment>
<proteinExistence type="predicted"/>
<reference evidence="2 3" key="1">
    <citation type="submission" date="2018-10" db="EMBL/GenBank/DDBJ databases">
        <title>Genomic Encyclopedia of Type Strains, Phase IV (KMG-IV): sequencing the most valuable type-strain genomes for metagenomic binning, comparative biology and taxonomic classification.</title>
        <authorList>
            <person name="Goeker M."/>
        </authorList>
    </citation>
    <scope>NUCLEOTIDE SEQUENCE [LARGE SCALE GENOMIC DNA]</scope>
    <source>
        <strain evidence="2 3">DSM 4734</strain>
    </source>
</reference>
<keyword evidence="1" id="KW-0812">Transmembrane</keyword>
<keyword evidence="1" id="KW-0472">Membrane</keyword>
<evidence type="ECO:0000256" key="1">
    <source>
        <dbReference type="SAM" id="Phobius"/>
    </source>
</evidence>
<dbReference type="OrthoDB" id="7356072at2"/>
<keyword evidence="1" id="KW-1133">Transmembrane helix</keyword>
<feature type="transmembrane region" description="Helical" evidence="1">
    <location>
        <begin position="25"/>
        <end position="43"/>
    </location>
</feature>
<evidence type="ECO:0008006" key="4">
    <source>
        <dbReference type="Google" id="ProtNLM"/>
    </source>
</evidence>